<dbReference type="Pfam" id="PF04324">
    <property type="entry name" value="Fer2_BFD"/>
    <property type="match status" value="2"/>
</dbReference>
<evidence type="ECO:0000259" key="19">
    <source>
        <dbReference type="Pfam" id="PF07992"/>
    </source>
</evidence>
<keyword evidence="6" id="KW-0349">Heme</keyword>
<dbReference type="InterPro" id="IPR036136">
    <property type="entry name" value="Nit/Sulf_reduc_fer-like_dom_sf"/>
</dbReference>
<dbReference type="InterPro" id="IPR041575">
    <property type="entry name" value="Rubredoxin_C"/>
</dbReference>
<dbReference type="InterPro" id="IPR017121">
    <property type="entry name" value="Nitrite_Rdtase_lsu"/>
</dbReference>
<evidence type="ECO:0000256" key="9">
    <source>
        <dbReference type="ARBA" id="ARBA00022723"/>
    </source>
</evidence>
<dbReference type="InterPro" id="IPR023753">
    <property type="entry name" value="FAD/NAD-binding_dom"/>
</dbReference>
<dbReference type="PIRSF" id="PIRSF037149">
    <property type="entry name" value="NirB"/>
    <property type="match status" value="1"/>
</dbReference>
<evidence type="ECO:0000259" key="20">
    <source>
        <dbReference type="Pfam" id="PF18267"/>
    </source>
</evidence>
<dbReference type="InterPro" id="IPR016156">
    <property type="entry name" value="FAD/NAD-linked_Rdtase_dimer_sf"/>
</dbReference>
<dbReference type="Pfam" id="PF18267">
    <property type="entry name" value="Rubredoxin_C"/>
    <property type="match status" value="1"/>
</dbReference>
<dbReference type="FunFam" id="1.10.10.1100:FF:000002">
    <property type="entry name" value="Nitrite reductase large subunit"/>
    <property type="match status" value="1"/>
</dbReference>
<dbReference type="InterPro" id="IPR005117">
    <property type="entry name" value="NiRdtase/SiRdtase_haem-b_fer"/>
</dbReference>
<comment type="cofactor">
    <cofactor evidence="3 16">
        <name>FAD</name>
        <dbReference type="ChEBI" id="CHEBI:57692"/>
    </cofactor>
</comment>
<dbReference type="GO" id="GO:0051537">
    <property type="term" value="F:2 iron, 2 sulfur cluster binding"/>
    <property type="evidence" value="ECO:0007669"/>
    <property type="project" value="UniProtKB-KW"/>
</dbReference>
<dbReference type="AlphaFoldDB" id="A0A1H0FVA8"/>
<keyword evidence="10 16" id="KW-0274">FAD</keyword>
<dbReference type="CDD" id="cd19944">
    <property type="entry name" value="NirB_Fer2_BFD-like_2"/>
    <property type="match status" value="1"/>
</dbReference>
<keyword evidence="9" id="KW-0479">Metal-binding</keyword>
<dbReference type="STRING" id="745820.SAMN04488053_105104"/>
<keyword evidence="7 16" id="KW-0285">Flavoprotein</keyword>
<organism evidence="21 22">
    <name type="scientific">Alkalicoccus daliensis</name>
    <dbReference type="NCBI Taxonomy" id="745820"/>
    <lineage>
        <taxon>Bacteria</taxon>
        <taxon>Bacillati</taxon>
        <taxon>Bacillota</taxon>
        <taxon>Bacilli</taxon>
        <taxon>Bacillales</taxon>
        <taxon>Bacillaceae</taxon>
        <taxon>Alkalicoccus</taxon>
    </lineage>
</organism>
<dbReference type="Pfam" id="PF07992">
    <property type="entry name" value="Pyr_redox_2"/>
    <property type="match status" value="1"/>
</dbReference>
<comment type="cofactor">
    <cofactor evidence="1">
        <name>siroheme</name>
        <dbReference type="ChEBI" id="CHEBI:60052"/>
    </cofactor>
</comment>
<evidence type="ECO:0000256" key="10">
    <source>
        <dbReference type="ARBA" id="ARBA00022827"/>
    </source>
</evidence>
<comment type="cofactor">
    <cofactor evidence="15">
        <name>[2Fe-2S] cluster</name>
        <dbReference type="ChEBI" id="CHEBI:190135"/>
    </cofactor>
</comment>
<proteinExistence type="inferred from homology"/>
<feature type="domain" description="BFD-like [2Fe-2S]-binding" evidence="18">
    <location>
        <begin position="416"/>
        <end position="464"/>
    </location>
</feature>
<dbReference type="FunFam" id="3.50.50.60:FF:000033">
    <property type="entry name" value="Nitrite reductase [NAD(P)H], large subunit"/>
    <property type="match status" value="1"/>
</dbReference>
<evidence type="ECO:0000256" key="2">
    <source>
        <dbReference type="ARBA" id="ARBA00001966"/>
    </source>
</evidence>
<dbReference type="Gene3D" id="3.30.390.30">
    <property type="match status" value="1"/>
</dbReference>
<sequence>MTKQKLVLIGNGMAGMNAVEKIINAAPEAFDITVFGKEPHPNYNRIMLSSVLQGDTTIQDIAIHDFDWYEHRNIQLYTGEEVTEIDKENQQVTTNKGTTASYDKLILATGSNPFLLPLPGADLPEVIPFRTLDDCEQILTSAKSMKKAVVIGGGLLGLEAARGLLNLGLEVDVVHLGPFLMERQLDETAAHLLQKDLEEQGMNFHLETQTSEILGEHKVEGVQFKEGTTVAADMVIMSVGVAPNVTLAKENNIETNRGILVNDYMQTKDADIYAVGECAEHEGMVYGLVNPLYEQADTLAAHITQTSGASSYAGSFLYTQLKISGLDVFSAGDLAESGETRSVQFYDEINRVYKKVILHDDRIQGAVLYGDVKPQSKLLSFITNRKLLSDEILHSMLFPSSGQEDLVRSLSLSANICQCNNVPKGEIIRAVQENGLVTAEEVKKQTKASSSCGGCKPMVNELLAYIQSEEFDETLEEKTLCSCTDKSEETVVALIQEKELTSIKEITRELQWKKKDGCSACIPVLHYYLNMIYPKDEEYTEGAPPAAMLQLEQGGTYSFSPQMYGGVTTPDELMHISSVAKKFRVSSLQLLASQRIQFSGVKTEDLSALYKELNTELVPITFSSLEPIQTFAPPAWPVMKKAEMQELAVSLEKQLANLLLPAYMHLRIGGTLQMKEKVLQSDVGLLAMEHGWEIYIGQGVSGAASELFYVTSSTEEVKEMIGALFQYYREGAKYGETFSEWAERVSFIHLREVLFDMDARFVLLESLEEAQERKGAFQPLSSV</sequence>
<dbReference type="GO" id="GO:0050660">
    <property type="term" value="F:flavin adenine dinucleotide binding"/>
    <property type="evidence" value="ECO:0007669"/>
    <property type="project" value="UniProtKB-UniRule"/>
</dbReference>
<dbReference type="GO" id="GO:0050661">
    <property type="term" value="F:NADP binding"/>
    <property type="evidence" value="ECO:0007669"/>
    <property type="project" value="UniProtKB-UniRule"/>
</dbReference>
<evidence type="ECO:0000256" key="7">
    <source>
        <dbReference type="ARBA" id="ARBA00022630"/>
    </source>
</evidence>
<feature type="domain" description="NADH-rubredoxin oxidoreductase C-terminal" evidence="20">
    <location>
        <begin position="319"/>
        <end position="385"/>
    </location>
</feature>
<keyword evidence="22" id="KW-1185">Reference proteome</keyword>
<dbReference type="Proteomes" id="UP000198778">
    <property type="component" value="Unassembled WGS sequence"/>
</dbReference>
<dbReference type="InterPro" id="IPR007419">
    <property type="entry name" value="BFD-like_2Fe2S-bd_dom"/>
</dbReference>
<dbReference type="EMBL" id="FNIL01000005">
    <property type="protein sequence ID" value="SDN98511.1"/>
    <property type="molecule type" value="Genomic_DNA"/>
</dbReference>
<gene>
    <name evidence="21" type="ORF">SAMN04488053_105104</name>
</gene>
<evidence type="ECO:0000256" key="3">
    <source>
        <dbReference type="ARBA" id="ARBA00001974"/>
    </source>
</evidence>
<dbReference type="GO" id="GO:0046872">
    <property type="term" value="F:metal ion binding"/>
    <property type="evidence" value="ECO:0007669"/>
    <property type="project" value="UniProtKB-KW"/>
</dbReference>
<comment type="cofactor">
    <cofactor evidence="2">
        <name>[4Fe-4S] cluster</name>
        <dbReference type="ChEBI" id="CHEBI:49883"/>
    </cofactor>
</comment>
<evidence type="ECO:0000256" key="11">
    <source>
        <dbReference type="ARBA" id="ARBA00023002"/>
    </source>
</evidence>
<dbReference type="PANTHER" id="PTHR43809:SF1">
    <property type="entry name" value="NITRITE REDUCTASE (NADH) LARGE SUBUNIT"/>
    <property type="match status" value="1"/>
</dbReference>
<keyword evidence="11" id="KW-0560">Oxidoreductase</keyword>
<evidence type="ECO:0000256" key="16">
    <source>
        <dbReference type="PIRNR" id="PIRNR037149"/>
    </source>
</evidence>
<dbReference type="PRINTS" id="PR00411">
    <property type="entry name" value="PNDRDTASEI"/>
</dbReference>
<dbReference type="InterPro" id="IPR012744">
    <property type="entry name" value="Nitri_red_NirB"/>
</dbReference>
<dbReference type="InterPro" id="IPR036188">
    <property type="entry name" value="FAD/NAD-bd_sf"/>
</dbReference>
<dbReference type="Pfam" id="PF03460">
    <property type="entry name" value="NIR_SIR_ferr"/>
    <property type="match status" value="1"/>
</dbReference>
<feature type="domain" description="BFD-like [2Fe-2S]-binding" evidence="18">
    <location>
        <begin position="480"/>
        <end position="530"/>
    </location>
</feature>
<dbReference type="InterPro" id="IPR052034">
    <property type="entry name" value="NasD-like"/>
</dbReference>
<feature type="domain" description="Nitrite/Sulfite reductase ferredoxin-like" evidence="17">
    <location>
        <begin position="551"/>
        <end position="614"/>
    </location>
</feature>
<keyword evidence="13" id="KW-0411">Iron-sulfur</keyword>
<dbReference type="PRINTS" id="PR00368">
    <property type="entry name" value="FADPNR"/>
</dbReference>
<comment type="pathway">
    <text evidence="4">Nitrogen metabolism; nitrate reduction (assimilation).</text>
</comment>
<evidence type="ECO:0000256" key="8">
    <source>
        <dbReference type="ARBA" id="ARBA00022714"/>
    </source>
</evidence>
<dbReference type="SUPFAM" id="SSF56014">
    <property type="entry name" value="Nitrite and sulphite reductase 4Fe-4S domain-like"/>
    <property type="match status" value="1"/>
</dbReference>
<protein>
    <submittedName>
        <fullName evidence="21">Nitrite reductase (NADH) large subunit</fullName>
    </submittedName>
</protein>
<dbReference type="RefSeq" id="WP_090842827.1">
    <property type="nucleotide sequence ID" value="NZ_FNIL01000005.1"/>
</dbReference>
<dbReference type="GO" id="GO:0042128">
    <property type="term" value="P:nitrate assimilation"/>
    <property type="evidence" value="ECO:0007669"/>
    <property type="project" value="UniProtKB-UniRule"/>
</dbReference>
<evidence type="ECO:0000313" key="22">
    <source>
        <dbReference type="Proteomes" id="UP000198778"/>
    </source>
</evidence>
<evidence type="ECO:0000256" key="14">
    <source>
        <dbReference type="ARBA" id="ARBA00023063"/>
    </source>
</evidence>
<evidence type="ECO:0000256" key="4">
    <source>
        <dbReference type="ARBA" id="ARBA00005096"/>
    </source>
</evidence>
<dbReference type="NCBIfam" id="TIGR02374">
    <property type="entry name" value="nitri_red_nirB"/>
    <property type="match status" value="1"/>
</dbReference>
<dbReference type="Gene3D" id="3.30.413.10">
    <property type="entry name" value="Sulfite Reductase Hemoprotein, domain 1"/>
    <property type="match status" value="1"/>
</dbReference>
<evidence type="ECO:0000259" key="18">
    <source>
        <dbReference type="Pfam" id="PF04324"/>
    </source>
</evidence>
<dbReference type="SUPFAM" id="SSF51905">
    <property type="entry name" value="FAD/NAD(P)-binding domain"/>
    <property type="match status" value="2"/>
</dbReference>
<accession>A0A1H0FVA8</accession>
<reference evidence="22" key="1">
    <citation type="submission" date="2016-10" db="EMBL/GenBank/DDBJ databases">
        <authorList>
            <person name="Varghese N."/>
            <person name="Submissions S."/>
        </authorList>
    </citation>
    <scope>NUCLEOTIDE SEQUENCE [LARGE SCALE GENOMIC DNA]</scope>
    <source>
        <strain evidence="22">CGMCC 1.10369</strain>
    </source>
</reference>
<dbReference type="OrthoDB" id="9802028at2"/>
<dbReference type="Gene3D" id="1.10.10.1100">
    <property type="entry name" value="BFD-like [2Fe-2S]-binding domain"/>
    <property type="match status" value="1"/>
</dbReference>
<dbReference type="GO" id="GO:0098809">
    <property type="term" value="F:nitrite reductase activity"/>
    <property type="evidence" value="ECO:0007669"/>
    <property type="project" value="InterPro"/>
</dbReference>
<dbReference type="InterPro" id="IPR045854">
    <property type="entry name" value="NO2/SO3_Rdtase_4Fe4S_sf"/>
</dbReference>
<evidence type="ECO:0000256" key="6">
    <source>
        <dbReference type="ARBA" id="ARBA00022617"/>
    </source>
</evidence>
<evidence type="ECO:0000256" key="13">
    <source>
        <dbReference type="ARBA" id="ARBA00023014"/>
    </source>
</evidence>
<evidence type="ECO:0000256" key="1">
    <source>
        <dbReference type="ARBA" id="ARBA00001929"/>
    </source>
</evidence>
<dbReference type="InterPro" id="IPR041854">
    <property type="entry name" value="BFD-like_2Fe2S-bd_dom_sf"/>
</dbReference>
<evidence type="ECO:0000256" key="12">
    <source>
        <dbReference type="ARBA" id="ARBA00023004"/>
    </source>
</evidence>
<keyword evidence="14 16" id="KW-0534">Nitrate assimilation</keyword>
<dbReference type="PANTHER" id="PTHR43809">
    <property type="entry name" value="NITRITE REDUCTASE (NADH) LARGE SUBUNIT"/>
    <property type="match status" value="1"/>
</dbReference>
<evidence type="ECO:0000256" key="15">
    <source>
        <dbReference type="ARBA" id="ARBA00034078"/>
    </source>
</evidence>
<dbReference type="Gene3D" id="3.50.50.60">
    <property type="entry name" value="FAD/NAD(P)-binding domain"/>
    <property type="match status" value="2"/>
</dbReference>
<dbReference type="SUPFAM" id="SSF55124">
    <property type="entry name" value="Nitrite/Sulfite reductase N-terminal domain-like"/>
    <property type="match status" value="1"/>
</dbReference>
<dbReference type="CDD" id="cd19943">
    <property type="entry name" value="NirB_Fer2_BFD-like_1"/>
    <property type="match status" value="1"/>
</dbReference>
<name>A0A1H0FVA8_9BACI</name>
<feature type="domain" description="FAD/NAD(P)-binding" evidence="19">
    <location>
        <begin position="5"/>
        <end position="281"/>
    </location>
</feature>
<keyword evidence="12" id="KW-0408">Iron</keyword>
<comment type="similarity">
    <text evidence="5">Belongs to the nitrite and sulfite reductase 4Fe-4S domain family.</text>
</comment>
<evidence type="ECO:0000256" key="5">
    <source>
        <dbReference type="ARBA" id="ARBA00010429"/>
    </source>
</evidence>
<keyword evidence="8" id="KW-0001">2Fe-2S</keyword>
<evidence type="ECO:0000313" key="21">
    <source>
        <dbReference type="EMBL" id="SDN98511.1"/>
    </source>
</evidence>
<evidence type="ECO:0000259" key="17">
    <source>
        <dbReference type="Pfam" id="PF03460"/>
    </source>
</evidence>